<feature type="region of interest" description="Disordered" evidence="1">
    <location>
        <begin position="157"/>
        <end position="217"/>
    </location>
</feature>
<evidence type="ECO:0000313" key="2">
    <source>
        <dbReference type="EMBL" id="KAE9620599.1"/>
    </source>
</evidence>
<sequence length="217" mass="24387">MASSSSFRPLNCSKAQMSFFKILHTISSIPPSTEENPLIHGDDDRSASFPKKSRGIDIDLNVSIYSTTEWGESEYFVVNQEKNEEGEETKVVAVKEKSVGVSLGKDTQLQSFEVENKEIVHVESESKEGEGNEGGKLKTAYSNANSFDFLVEAAKVVSERNESNTEEEKKETSYELRSARARNSVLPVRYKDSVVGTCKRKQTPRMVTKNTHKRPRR</sequence>
<evidence type="ECO:0000313" key="3">
    <source>
        <dbReference type="Proteomes" id="UP000447434"/>
    </source>
</evidence>
<dbReference type="Proteomes" id="UP000447434">
    <property type="component" value="Chromosome 1"/>
</dbReference>
<name>A0A6A4R3I1_LUPAL</name>
<reference evidence="3" key="1">
    <citation type="journal article" date="2020" name="Nat. Commun.">
        <title>Genome sequence of the cluster root forming white lupin.</title>
        <authorList>
            <person name="Hufnagel B."/>
            <person name="Marques A."/>
            <person name="Soriano A."/>
            <person name="Marques L."/>
            <person name="Divol F."/>
            <person name="Doumas P."/>
            <person name="Sallet E."/>
            <person name="Mancinotti D."/>
            <person name="Carrere S."/>
            <person name="Marande W."/>
            <person name="Arribat S."/>
            <person name="Keller J."/>
            <person name="Huneau C."/>
            <person name="Blein T."/>
            <person name="Aime D."/>
            <person name="Laguerre M."/>
            <person name="Taylor J."/>
            <person name="Schubert V."/>
            <person name="Nelson M."/>
            <person name="Geu-Flores F."/>
            <person name="Crespi M."/>
            <person name="Gallardo-Guerrero K."/>
            <person name="Delaux P.-M."/>
            <person name="Salse J."/>
            <person name="Berges H."/>
            <person name="Guyot R."/>
            <person name="Gouzy J."/>
            <person name="Peret B."/>
        </authorList>
    </citation>
    <scope>NUCLEOTIDE SEQUENCE [LARGE SCALE GENOMIC DNA]</scope>
    <source>
        <strain evidence="3">cv. Amiga</strain>
    </source>
</reference>
<dbReference type="AlphaFoldDB" id="A0A6A4R3I1"/>
<dbReference type="EMBL" id="WOCE01000001">
    <property type="protein sequence ID" value="KAE9620599.1"/>
    <property type="molecule type" value="Genomic_DNA"/>
</dbReference>
<accession>A0A6A4R3I1</accession>
<protein>
    <submittedName>
        <fullName evidence="2">Uncharacterized protein</fullName>
    </submittedName>
</protein>
<comment type="caution">
    <text evidence="2">The sequence shown here is derived from an EMBL/GenBank/DDBJ whole genome shotgun (WGS) entry which is preliminary data.</text>
</comment>
<evidence type="ECO:0000256" key="1">
    <source>
        <dbReference type="SAM" id="MobiDB-lite"/>
    </source>
</evidence>
<organism evidence="2 3">
    <name type="scientific">Lupinus albus</name>
    <name type="common">White lupine</name>
    <name type="synonym">Lupinus termis</name>
    <dbReference type="NCBI Taxonomy" id="3870"/>
    <lineage>
        <taxon>Eukaryota</taxon>
        <taxon>Viridiplantae</taxon>
        <taxon>Streptophyta</taxon>
        <taxon>Embryophyta</taxon>
        <taxon>Tracheophyta</taxon>
        <taxon>Spermatophyta</taxon>
        <taxon>Magnoliopsida</taxon>
        <taxon>eudicotyledons</taxon>
        <taxon>Gunneridae</taxon>
        <taxon>Pentapetalae</taxon>
        <taxon>rosids</taxon>
        <taxon>fabids</taxon>
        <taxon>Fabales</taxon>
        <taxon>Fabaceae</taxon>
        <taxon>Papilionoideae</taxon>
        <taxon>50 kb inversion clade</taxon>
        <taxon>genistoids sensu lato</taxon>
        <taxon>core genistoids</taxon>
        <taxon>Genisteae</taxon>
        <taxon>Lupinus</taxon>
    </lineage>
</organism>
<proteinExistence type="predicted"/>
<keyword evidence="3" id="KW-1185">Reference proteome</keyword>
<feature type="compositionally biased region" description="Basic and acidic residues" evidence="1">
    <location>
        <begin position="157"/>
        <end position="178"/>
    </location>
</feature>
<dbReference type="OrthoDB" id="1937665at2759"/>
<gene>
    <name evidence="2" type="ORF">Lalb_Chr01g0004751</name>
</gene>